<accession>A0AAV2TDN5</accession>
<proteinExistence type="predicted"/>
<reference evidence="1" key="1">
    <citation type="submission" date="2024-06" db="EMBL/GenBank/DDBJ databases">
        <authorList>
            <person name="Liu X."/>
            <person name="Lenzi L."/>
            <person name="Haldenby T S."/>
            <person name="Uol C."/>
        </authorList>
    </citation>
    <scope>NUCLEOTIDE SEQUENCE</scope>
</reference>
<dbReference type="PANTHER" id="PTHR34348">
    <property type="entry name" value="SURFEIT LOCUS PROTEIN 2"/>
    <property type="match status" value="1"/>
</dbReference>
<dbReference type="EMBL" id="CAXLJL010000256">
    <property type="protein sequence ID" value="CAL5135260.1"/>
    <property type="molecule type" value="Genomic_DNA"/>
</dbReference>
<dbReference type="PANTHER" id="PTHR34348:SF1">
    <property type="entry name" value="SURFEIT LOCUS PROTEIN 2"/>
    <property type="match status" value="1"/>
</dbReference>
<dbReference type="Pfam" id="PF05477">
    <property type="entry name" value="SURF2"/>
    <property type="match status" value="1"/>
</dbReference>
<dbReference type="Proteomes" id="UP001497525">
    <property type="component" value="Unassembled WGS sequence"/>
</dbReference>
<dbReference type="InterPro" id="IPR008833">
    <property type="entry name" value="Surf2"/>
</dbReference>
<sequence length="191" mass="22418">MDPRLEELLKNNSSLIVIPEKQRIRCIYTMHEMPYDFELVSHHISCPKYKRAYVKHLLEEHSDYIVDVSSSIEHRNQLFCKLTWRYINKDPDHLLRHLHGRRFQKALIRYNQCKETGGVFVPNTGKFKNSSYFKDRCANESVIGVSEALEDSPAQDGFVDLVEDEPVSQVCTNFLWFSDLAVKKAKRRIEV</sequence>
<organism evidence="1 2">
    <name type="scientific">Calicophoron daubneyi</name>
    <name type="common">Rumen fluke</name>
    <name type="synonym">Paramphistomum daubneyi</name>
    <dbReference type="NCBI Taxonomy" id="300641"/>
    <lineage>
        <taxon>Eukaryota</taxon>
        <taxon>Metazoa</taxon>
        <taxon>Spiralia</taxon>
        <taxon>Lophotrochozoa</taxon>
        <taxon>Platyhelminthes</taxon>
        <taxon>Trematoda</taxon>
        <taxon>Digenea</taxon>
        <taxon>Plagiorchiida</taxon>
        <taxon>Pronocephalata</taxon>
        <taxon>Paramphistomoidea</taxon>
        <taxon>Paramphistomidae</taxon>
        <taxon>Calicophoron</taxon>
    </lineage>
</organism>
<evidence type="ECO:0000313" key="1">
    <source>
        <dbReference type="EMBL" id="CAL5135260.1"/>
    </source>
</evidence>
<comment type="caution">
    <text evidence="1">The sequence shown here is derived from an EMBL/GenBank/DDBJ whole genome shotgun (WGS) entry which is preliminary data.</text>
</comment>
<dbReference type="AlphaFoldDB" id="A0AAV2TDN5"/>
<protein>
    <submittedName>
        <fullName evidence="1">Uncharacterized protein</fullName>
    </submittedName>
</protein>
<name>A0AAV2TDN5_CALDB</name>
<gene>
    <name evidence="1" type="ORF">CDAUBV1_LOCUS9430</name>
</gene>
<evidence type="ECO:0000313" key="2">
    <source>
        <dbReference type="Proteomes" id="UP001497525"/>
    </source>
</evidence>